<protein>
    <submittedName>
        <fullName evidence="3">Uncharacterized protein</fullName>
    </submittedName>
</protein>
<dbReference type="AlphaFoldDB" id="A0AA36JPJ3"/>
<evidence type="ECO:0000256" key="1">
    <source>
        <dbReference type="SAM" id="MobiDB-lite"/>
    </source>
</evidence>
<accession>A0AA36JPJ3</accession>
<feature type="region of interest" description="Disordered" evidence="1">
    <location>
        <begin position="72"/>
        <end position="111"/>
    </location>
</feature>
<name>A0AA36JPJ3_9DINO</name>
<keyword evidence="2" id="KW-0732">Signal</keyword>
<feature type="signal peptide" evidence="2">
    <location>
        <begin position="1"/>
        <end position="23"/>
    </location>
</feature>
<comment type="caution">
    <text evidence="3">The sequence shown here is derived from an EMBL/GenBank/DDBJ whole genome shotgun (WGS) entry which is preliminary data.</text>
</comment>
<organism evidence="3 4">
    <name type="scientific">Effrenium voratum</name>
    <dbReference type="NCBI Taxonomy" id="2562239"/>
    <lineage>
        <taxon>Eukaryota</taxon>
        <taxon>Sar</taxon>
        <taxon>Alveolata</taxon>
        <taxon>Dinophyceae</taxon>
        <taxon>Suessiales</taxon>
        <taxon>Symbiodiniaceae</taxon>
        <taxon>Effrenium</taxon>
    </lineage>
</organism>
<gene>
    <name evidence="3" type="ORF">EVOR1521_LOCUS30464</name>
</gene>
<reference evidence="3" key="1">
    <citation type="submission" date="2023-08" db="EMBL/GenBank/DDBJ databases">
        <authorList>
            <person name="Chen Y."/>
            <person name="Shah S."/>
            <person name="Dougan E. K."/>
            <person name="Thang M."/>
            <person name="Chan C."/>
        </authorList>
    </citation>
    <scope>NUCLEOTIDE SEQUENCE</scope>
</reference>
<feature type="chain" id="PRO_5041201231" evidence="2">
    <location>
        <begin position="24"/>
        <end position="111"/>
    </location>
</feature>
<dbReference type="Proteomes" id="UP001178507">
    <property type="component" value="Unassembled WGS sequence"/>
</dbReference>
<sequence>MRVAMLLCLSLVGSVPDYSFSDADEVLQAVVSKLKEAPADAQEMQRAQQLGMAYLDQKQKEASMATRATSLLQVQTSRTNDERPEAKFNPFKPDPALARSSNPMLVEDEED</sequence>
<evidence type="ECO:0000313" key="4">
    <source>
        <dbReference type="Proteomes" id="UP001178507"/>
    </source>
</evidence>
<keyword evidence="4" id="KW-1185">Reference proteome</keyword>
<proteinExistence type="predicted"/>
<evidence type="ECO:0000313" key="3">
    <source>
        <dbReference type="EMBL" id="CAJ1409335.1"/>
    </source>
</evidence>
<evidence type="ECO:0000256" key="2">
    <source>
        <dbReference type="SAM" id="SignalP"/>
    </source>
</evidence>
<dbReference type="EMBL" id="CAUJNA010003764">
    <property type="protein sequence ID" value="CAJ1409335.1"/>
    <property type="molecule type" value="Genomic_DNA"/>
</dbReference>